<dbReference type="GO" id="GO:0031167">
    <property type="term" value="P:rRNA methylation"/>
    <property type="evidence" value="ECO:0007669"/>
    <property type="project" value="InterPro"/>
</dbReference>
<dbReference type="OrthoDB" id="9803017at2"/>
<dbReference type="GO" id="GO:0008168">
    <property type="term" value="F:methyltransferase activity"/>
    <property type="evidence" value="ECO:0007669"/>
    <property type="project" value="UniProtKB-KW"/>
</dbReference>
<evidence type="ECO:0000313" key="4">
    <source>
        <dbReference type="Proteomes" id="UP000280296"/>
    </source>
</evidence>
<accession>A0A432MN49</accession>
<dbReference type="PANTHER" id="PTHR43542:SF1">
    <property type="entry name" value="METHYLTRANSFERASE"/>
    <property type="match status" value="1"/>
</dbReference>
<keyword evidence="4" id="KW-1185">Reference proteome</keyword>
<reference evidence="3 4" key="2">
    <citation type="submission" date="2019-01" db="EMBL/GenBank/DDBJ databases">
        <title>Tautonia sociabilis, a novel thermotolerant planctomycete of Isosphaeraceae family, isolated from a 4000 m deep subterranean habitat.</title>
        <authorList>
            <person name="Kovaleva O.L."/>
            <person name="Elcheninov A.G."/>
            <person name="Van Heerden E."/>
            <person name="Toshchakov S.V."/>
            <person name="Novikov A."/>
            <person name="Bonch-Osmolovskaya E.A."/>
            <person name="Kublanov I.V."/>
        </authorList>
    </citation>
    <scope>NUCLEOTIDE SEQUENCE [LARGE SCALE GENOMIC DNA]</scope>
    <source>
        <strain evidence="3 4">GM2012</strain>
    </source>
</reference>
<name>A0A432MN49_9BACT</name>
<evidence type="ECO:0000313" key="3">
    <source>
        <dbReference type="EMBL" id="RUL88863.1"/>
    </source>
</evidence>
<sequence length="193" mass="21100">MRIIAGIRRGHTIQGPSGSDRTRPTSDMVRESIFNIVGPEVDGRPVIDLFAGTGALGLEALSRGATSATFVEKRGQNAALIRKNLATLRFEGMGEVVVANAYAWVNQLEPDADDGPVIVFIDPPYRDYEQQPGKIRTLFKTLVERLPVGSMIVAEAGGRPDPELLPDPDRWDLRRYGGTHLAIRALEPPGEEE</sequence>
<dbReference type="Gene3D" id="3.40.50.150">
    <property type="entry name" value="Vaccinia Virus protein VP39"/>
    <property type="match status" value="1"/>
</dbReference>
<gene>
    <name evidence="3" type="ORF">TsocGM_04435</name>
</gene>
<evidence type="ECO:0000256" key="2">
    <source>
        <dbReference type="ARBA" id="ARBA00022679"/>
    </source>
</evidence>
<dbReference type="CDD" id="cd02440">
    <property type="entry name" value="AdoMet_MTases"/>
    <property type="match status" value="1"/>
</dbReference>
<dbReference type="SUPFAM" id="SSF53335">
    <property type="entry name" value="S-adenosyl-L-methionine-dependent methyltransferases"/>
    <property type="match status" value="1"/>
</dbReference>
<evidence type="ECO:0000256" key="1">
    <source>
        <dbReference type="ARBA" id="ARBA00022603"/>
    </source>
</evidence>
<dbReference type="AlphaFoldDB" id="A0A432MN49"/>
<proteinExistence type="predicted"/>
<dbReference type="EMBL" id="RYZH01000006">
    <property type="protein sequence ID" value="RUL88863.1"/>
    <property type="molecule type" value="Genomic_DNA"/>
</dbReference>
<keyword evidence="2 3" id="KW-0808">Transferase</keyword>
<organism evidence="3 4">
    <name type="scientific">Tautonia sociabilis</name>
    <dbReference type="NCBI Taxonomy" id="2080755"/>
    <lineage>
        <taxon>Bacteria</taxon>
        <taxon>Pseudomonadati</taxon>
        <taxon>Planctomycetota</taxon>
        <taxon>Planctomycetia</taxon>
        <taxon>Isosphaerales</taxon>
        <taxon>Isosphaeraceae</taxon>
        <taxon>Tautonia</taxon>
    </lineage>
</organism>
<dbReference type="Proteomes" id="UP000280296">
    <property type="component" value="Unassembled WGS sequence"/>
</dbReference>
<dbReference type="Pfam" id="PF03602">
    <property type="entry name" value="Cons_hypoth95"/>
    <property type="match status" value="1"/>
</dbReference>
<dbReference type="PIRSF" id="PIRSF004553">
    <property type="entry name" value="CHP00095"/>
    <property type="match status" value="1"/>
</dbReference>
<protein>
    <submittedName>
        <fullName evidence="3">16S rRNA (Guanine(966)-N(2))-methyltransferase RsmD</fullName>
    </submittedName>
</protein>
<dbReference type="PANTHER" id="PTHR43542">
    <property type="entry name" value="METHYLTRANSFERASE"/>
    <property type="match status" value="1"/>
</dbReference>
<reference evidence="3 4" key="1">
    <citation type="submission" date="2018-12" db="EMBL/GenBank/DDBJ databases">
        <authorList>
            <person name="Toschakov S.V."/>
        </authorList>
    </citation>
    <scope>NUCLEOTIDE SEQUENCE [LARGE SCALE GENOMIC DNA]</scope>
    <source>
        <strain evidence="3 4">GM2012</strain>
    </source>
</reference>
<dbReference type="InterPro" id="IPR004398">
    <property type="entry name" value="RNA_MeTrfase_RsmD"/>
</dbReference>
<comment type="caution">
    <text evidence="3">The sequence shown here is derived from an EMBL/GenBank/DDBJ whole genome shotgun (WGS) entry which is preliminary data.</text>
</comment>
<dbReference type="InterPro" id="IPR029063">
    <property type="entry name" value="SAM-dependent_MTases_sf"/>
</dbReference>
<keyword evidence="1 3" id="KW-0489">Methyltransferase</keyword>